<dbReference type="OrthoDB" id="10370545at2759"/>
<protein>
    <recommendedName>
        <fullName evidence="4">CBM1 domain-containing protein</fullName>
    </recommendedName>
</protein>
<accession>A0A6G1KVW8</accession>
<evidence type="ECO:0000313" key="2">
    <source>
        <dbReference type="EMBL" id="KAF2764560.1"/>
    </source>
</evidence>
<evidence type="ECO:0008006" key="4">
    <source>
        <dbReference type="Google" id="ProtNLM"/>
    </source>
</evidence>
<reference evidence="2" key="1">
    <citation type="journal article" date="2020" name="Stud. Mycol.">
        <title>101 Dothideomycetes genomes: a test case for predicting lifestyles and emergence of pathogens.</title>
        <authorList>
            <person name="Haridas S."/>
            <person name="Albert R."/>
            <person name="Binder M."/>
            <person name="Bloem J."/>
            <person name="Labutti K."/>
            <person name="Salamov A."/>
            <person name="Andreopoulos B."/>
            <person name="Baker S."/>
            <person name="Barry K."/>
            <person name="Bills G."/>
            <person name="Bluhm B."/>
            <person name="Cannon C."/>
            <person name="Castanera R."/>
            <person name="Culley D."/>
            <person name="Daum C."/>
            <person name="Ezra D."/>
            <person name="Gonzalez J."/>
            <person name="Henrissat B."/>
            <person name="Kuo A."/>
            <person name="Liang C."/>
            <person name="Lipzen A."/>
            <person name="Lutzoni F."/>
            <person name="Magnuson J."/>
            <person name="Mondo S."/>
            <person name="Nolan M."/>
            <person name="Ohm R."/>
            <person name="Pangilinan J."/>
            <person name="Park H.-J."/>
            <person name="Ramirez L."/>
            <person name="Alfaro M."/>
            <person name="Sun H."/>
            <person name="Tritt A."/>
            <person name="Yoshinaga Y."/>
            <person name="Zwiers L.-H."/>
            <person name="Turgeon B."/>
            <person name="Goodwin S."/>
            <person name="Spatafora J."/>
            <person name="Crous P."/>
            <person name="Grigoriev I."/>
        </authorList>
    </citation>
    <scope>NUCLEOTIDE SEQUENCE</scope>
    <source>
        <strain evidence="2">CBS 116005</strain>
    </source>
</reference>
<proteinExistence type="predicted"/>
<keyword evidence="1" id="KW-0732">Signal</keyword>
<evidence type="ECO:0000313" key="3">
    <source>
        <dbReference type="Proteomes" id="UP000799436"/>
    </source>
</evidence>
<dbReference type="AlphaFoldDB" id="A0A6G1KVW8"/>
<feature type="chain" id="PRO_5026317679" description="CBM1 domain-containing protein" evidence="1">
    <location>
        <begin position="20"/>
        <end position="77"/>
    </location>
</feature>
<organism evidence="2 3">
    <name type="scientific">Teratosphaeria nubilosa</name>
    <dbReference type="NCBI Taxonomy" id="161662"/>
    <lineage>
        <taxon>Eukaryota</taxon>
        <taxon>Fungi</taxon>
        <taxon>Dikarya</taxon>
        <taxon>Ascomycota</taxon>
        <taxon>Pezizomycotina</taxon>
        <taxon>Dothideomycetes</taxon>
        <taxon>Dothideomycetidae</taxon>
        <taxon>Mycosphaerellales</taxon>
        <taxon>Teratosphaeriaceae</taxon>
        <taxon>Teratosphaeria</taxon>
    </lineage>
</organism>
<name>A0A6G1KVW8_9PEZI</name>
<sequence>MKFALLLFVPAVFAWSCQPGDDGGYCNPNAEEQGHYLSSQLCDSEHKCTKAGGTCTPDYALVWVKSKSRHESRASCK</sequence>
<dbReference type="Proteomes" id="UP000799436">
    <property type="component" value="Unassembled WGS sequence"/>
</dbReference>
<evidence type="ECO:0000256" key="1">
    <source>
        <dbReference type="SAM" id="SignalP"/>
    </source>
</evidence>
<gene>
    <name evidence="2" type="ORF">EJ03DRAFT_331725</name>
</gene>
<feature type="signal peptide" evidence="1">
    <location>
        <begin position="1"/>
        <end position="19"/>
    </location>
</feature>
<keyword evidence="3" id="KW-1185">Reference proteome</keyword>
<dbReference type="EMBL" id="ML995917">
    <property type="protein sequence ID" value="KAF2764560.1"/>
    <property type="molecule type" value="Genomic_DNA"/>
</dbReference>